<organism evidence="1 2">
    <name type="scientific">Clonostachys solani</name>
    <dbReference type="NCBI Taxonomy" id="160281"/>
    <lineage>
        <taxon>Eukaryota</taxon>
        <taxon>Fungi</taxon>
        <taxon>Dikarya</taxon>
        <taxon>Ascomycota</taxon>
        <taxon>Pezizomycotina</taxon>
        <taxon>Sordariomycetes</taxon>
        <taxon>Hypocreomycetidae</taxon>
        <taxon>Hypocreales</taxon>
        <taxon>Bionectriaceae</taxon>
        <taxon>Clonostachys</taxon>
    </lineage>
</organism>
<protein>
    <submittedName>
        <fullName evidence="1">Uncharacterized protein</fullName>
    </submittedName>
</protein>
<comment type="caution">
    <text evidence="1">The sequence shown here is derived from an EMBL/GenBank/DDBJ whole genome shotgun (WGS) entry which is preliminary data.</text>
</comment>
<accession>A0A9N9ZE51</accession>
<gene>
    <name evidence="1" type="ORF">CSOL1703_00016698</name>
</gene>
<evidence type="ECO:0000313" key="1">
    <source>
        <dbReference type="EMBL" id="CAH0054630.1"/>
    </source>
</evidence>
<dbReference type="EMBL" id="CABFOC020000051">
    <property type="protein sequence ID" value="CAH0054630.1"/>
    <property type="molecule type" value="Genomic_DNA"/>
</dbReference>
<name>A0A9N9ZE51_9HYPO</name>
<keyword evidence="2" id="KW-1185">Reference proteome</keyword>
<sequence length="143" mass="15700">MAIHNLANDFYGDAIMECSGLPCDMRKFLPVSKIGGGTKAGTIITTVGDLTTLESKRPTWNLARAYKATADKLINDGSMLKIWKSTRAVRSDLEDIVAKTFPAIGNVTRNEFGVSSIGAYSNDKVRTDHEVGMEKPQWTIEDM</sequence>
<proteinExistence type="predicted"/>
<evidence type="ECO:0000313" key="2">
    <source>
        <dbReference type="Proteomes" id="UP000775872"/>
    </source>
</evidence>
<reference evidence="1" key="1">
    <citation type="submission" date="2021-10" db="EMBL/GenBank/DDBJ databases">
        <authorList>
            <person name="Piombo E."/>
        </authorList>
    </citation>
    <scope>NUCLEOTIDE SEQUENCE</scope>
</reference>
<dbReference type="Proteomes" id="UP000775872">
    <property type="component" value="Unassembled WGS sequence"/>
</dbReference>
<dbReference type="AlphaFoldDB" id="A0A9N9ZE51"/>